<dbReference type="GO" id="GO:0008714">
    <property type="term" value="F:AMP nucleosidase activity"/>
    <property type="evidence" value="ECO:0007669"/>
    <property type="project" value="UniProtKB-EC"/>
</dbReference>
<dbReference type="AlphaFoldDB" id="C3XC63"/>
<dbReference type="STRING" id="847.BRW83_0270"/>
<dbReference type="GO" id="GO:0009691">
    <property type="term" value="P:cytokinin biosynthetic process"/>
    <property type="evidence" value="ECO:0007669"/>
    <property type="project" value="UniProtKB-UniRule"/>
</dbReference>
<dbReference type="InterPro" id="IPR031100">
    <property type="entry name" value="LOG_fam"/>
</dbReference>
<reference evidence="3 4" key="1">
    <citation type="submission" date="2009-02" db="EMBL/GenBank/DDBJ databases">
        <title>The Genome Sequence of Oxalobacter formigenes OXCC13.</title>
        <authorList>
            <consortium name="The Broad Institute Genome Sequencing Platform"/>
            <person name="Ward D."/>
            <person name="Young S.K."/>
            <person name="Kodira C.D."/>
            <person name="Zeng Q."/>
            <person name="Koehrsen M."/>
            <person name="Alvarado L."/>
            <person name="Berlin A."/>
            <person name="Borenstein D."/>
            <person name="Chen Z."/>
            <person name="Engels R."/>
            <person name="Freedman E."/>
            <person name="Gellesch M."/>
            <person name="Goldberg J."/>
            <person name="Griggs A."/>
            <person name="Gujja S."/>
            <person name="Heiman D."/>
            <person name="Hepburn T."/>
            <person name="Howarth C."/>
            <person name="Jen D."/>
            <person name="Larson L."/>
            <person name="Lewis B."/>
            <person name="Mehta T."/>
            <person name="Park D."/>
            <person name="Pearson M."/>
            <person name="Roberts A."/>
            <person name="Saif S."/>
            <person name="Shea T."/>
            <person name="Shenoy N."/>
            <person name="Sisk P."/>
            <person name="Stolte C."/>
            <person name="Sykes S."/>
            <person name="Walk T."/>
            <person name="White J."/>
            <person name="Yandava C."/>
            <person name="Allison M.J."/>
            <person name="Lander E."/>
            <person name="Nusbaum C."/>
            <person name="Galagan J."/>
            <person name="Birren B."/>
        </authorList>
    </citation>
    <scope>NUCLEOTIDE SEQUENCE [LARGE SCALE GENOMIC DNA]</scope>
    <source>
        <strain evidence="3 4">OXCC13</strain>
    </source>
</reference>
<dbReference type="eggNOG" id="COG1611">
    <property type="taxonomic scope" value="Bacteria"/>
</dbReference>
<keyword evidence="2" id="KW-0203">Cytokinin biosynthesis</keyword>
<dbReference type="PANTHER" id="PTHR43393">
    <property type="entry name" value="CYTOKININ RIBOSIDE 5'-MONOPHOSPHATE PHOSPHORIBOHYDROLASE"/>
    <property type="match status" value="1"/>
</dbReference>
<dbReference type="Proteomes" id="UP000005089">
    <property type="component" value="Unassembled WGS sequence"/>
</dbReference>
<dbReference type="NCBIfam" id="TIGR00730">
    <property type="entry name" value="Rossman fold protein, TIGR00730 family"/>
    <property type="match status" value="1"/>
</dbReference>
<dbReference type="EC" id="3.2.2.n1" evidence="2"/>
<dbReference type="GeneID" id="77134178"/>
<dbReference type="RefSeq" id="WP_005882253.1">
    <property type="nucleotide sequence ID" value="NZ_CP019430.1"/>
</dbReference>
<evidence type="ECO:0000256" key="2">
    <source>
        <dbReference type="RuleBase" id="RU363015"/>
    </source>
</evidence>
<dbReference type="Gene3D" id="3.40.50.450">
    <property type="match status" value="1"/>
</dbReference>
<dbReference type="HOGENOM" id="CLU_058336_0_5_4"/>
<dbReference type="InterPro" id="IPR052341">
    <property type="entry name" value="LOG_family_nucleotidases"/>
</dbReference>
<dbReference type="Pfam" id="PF03641">
    <property type="entry name" value="Lysine_decarbox"/>
    <property type="match status" value="1"/>
</dbReference>
<proteinExistence type="inferred from homology"/>
<keyword evidence="4" id="KW-1185">Reference proteome</keyword>
<name>C3XC63_OXAFO</name>
<dbReference type="OrthoDB" id="9801098at2"/>
<evidence type="ECO:0000256" key="1">
    <source>
        <dbReference type="ARBA" id="ARBA00000274"/>
    </source>
</evidence>
<gene>
    <name evidence="3" type="ORF">OFBG_01817</name>
</gene>
<comment type="similarity">
    <text evidence="2">Belongs to the LOG family.</text>
</comment>
<evidence type="ECO:0000313" key="4">
    <source>
        <dbReference type="Proteomes" id="UP000005089"/>
    </source>
</evidence>
<evidence type="ECO:0000313" key="3">
    <source>
        <dbReference type="EMBL" id="EEO30789.1"/>
    </source>
</evidence>
<sequence length="245" mass="27750">MEENSKNAQKLHEITDVNYATILKARESWSMFSIMSEFIESTERLSEINPAVTIFGSARLHPDNPYYIKCMELARRLSDAGFAVISGGGPGIMAAANRGAYEGKSLSVGLNIELPQEQAPNRWQNVSLNYRHFFARKVAFAKYADAFVLFPGGFGTLDEMSEVLTLIQTGKSRRIPVILVGSKFWEGFMKWLNDTMLAEEMIHKEDIELMQVIDDVDKVIGAIFTFYEKRAIGPSEEERQKMLYL</sequence>
<dbReference type="EMBL" id="GG658170">
    <property type="protein sequence ID" value="EEO30789.1"/>
    <property type="molecule type" value="Genomic_DNA"/>
</dbReference>
<keyword evidence="2" id="KW-0378">Hydrolase</keyword>
<organism evidence="3 4">
    <name type="scientific">Oxalobacter formigenes OXCC13</name>
    <dbReference type="NCBI Taxonomy" id="556269"/>
    <lineage>
        <taxon>Bacteria</taxon>
        <taxon>Pseudomonadati</taxon>
        <taxon>Pseudomonadota</taxon>
        <taxon>Betaproteobacteria</taxon>
        <taxon>Burkholderiales</taxon>
        <taxon>Oxalobacteraceae</taxon>
        <taxon>Oxalobacter</taxon>
    </lineage>
</organism>
<protein>
    <recommendedName>
        <fullName evidence="2">Cytokinin riboside 5'-monophosphate phosphoribohydrolase</fullName>
        <ecNumber evidence="2">3.2.2.n1</ecNumber>
    </recommendedName>
</protein>
<dbReference type="PANTHER" id="PTHR43393:SF2">
    <property type="entry name" value="CYTOKININ RIBOSIDE 5'-MONOPHOSPHATE PHOSPHORIBOHYDROLASE"/>
    <property type="match status" value="1"/>
</dbReference>
<comment type="catalytic activity">
    <reaction evidence="1">
        <text>AMP + H2O = D-ribose 5-phosphate + adenine</text>
        <dbReference type="Rhea" id="RHEA:20129"/>
        <dbReference type="ChEBI" id="CHEBI:15377"/>
        <dbReference type="ChEBI" id="CHEBI:16708"/>
        <dbReference type="ChEBI" id="CHEBI:78346"/>
        <dbReference type="ChEBI" id="CHEBI:456215"/>
        <dbReference type="EC" id="3.2.2.4"/>
    </reaction>
</comment>
<dbReference type="InterPro" id="IPR005269">
    <property type="entry name" value="LOG"/>
</dbReference>
<dbReference type="SUPFAM" id="SSF102405">
    <property type="entry name" value="MCP/YpsA-like"/>
    <property type="match status" value="1"/>
</dbReference>
<accession>C3XC63</accession>
<dbReference type="GO" id="GO:0005829">
    <property type="term" value="C:cytosol"/>
    <property type="evidence" value="ECO:0007669"/>
    <property type="project" value="TreeGrafter"/>
</dbReference>